<name>A0A2K3DEB7_CHLRE</name>
<protein>
    <submittedName>
        <fullName evidence="2">Uncharacterized protein</fullName>
    </submittedName>
</protein>
<dbReference type="EMBL" id="CM008970">
    <property type="protein sequence ID" value="PNW78873.1"/>
    <property type="molecule type" value="Genomic_DNA"/>
</dbReference>
<keyword evidence="3" id="KW-1185">Reference proteome</keyword>
<dbReference type="GeneID" id="66054652"/>
<feature type="region of interest" description="Disordered" evidence="1">
    <location>
        <begin position="26"/>
        <end position="53"/>
    </location>
</feature>
<evidence type="ECO:0000256" key="1">
    <source>
        <dbReference type="SAM" id="MobiDB-lite"/>
    </source>
</evidence>
<proteinExistence type="predicted"/>
<evidence type="ECO:0000313" key="3">
    <source>
        <dbReference type="Proteomes" id="UP000006906"/>
    </source>
</evidence>
<dbReference type="Proteomes" id="UP000006906">
    <property type="component" value="Chromosome 9"/>
</dbReference>
<dbReference type="InParanoid" id="A0A2K3DEB7"/>
<gene>
    <name evidence="2" type="ORF">CHLRE_09g392951v5</name>
</gene>
<reference evidence="2 3" key="1">
    <citation type="journal article" date="2007" name="Science">
        <title>The Chlamydomonas genome reveals the evolution of key animal and plant functions.</title>
        <authorList>
            <person name="Merchant S.S."/>
            <person name="Prochnik S.E."/>
            <person name="Vallon O."/>
            <person name="Harris E.H."/>
            <person name="Karpowicz S.J."/>
            <person name="Witman G.B."/>
            <person name="Terry A."/>
            <person name="Salamov A."/>
            <person name="Fritz-Laylin L.K."/>
            <person name="Marechal-Drouard L."/>
            <person name="Marshall W.F."/>
            <person name="Qu L.H."/>
            <person name="Nelson D.R."/>
            <person name="Sanderfoot A.A."/>
            <person name="Spalding M.H."/>
            <person name="Kapitonov V.V."/>
            <person name="Ren Q."/>
            <person name="Ferris P."/>
            <person name="Lindquist E."/>
            <person name="Shapiro H."/>
            <person name="Lucas S.M."/>
            <person name="Grimwood J."/>
            <person name="Schmutz J."/>
            <person name="Cardol P."/>
            <person name="Cerutti H."/>
            <person name="Chanfreau G."/>
            <person name="Chen C.L."/>
            <person name="Cognat V."/>
            <person name="Croft M.T."/>
            <person name="Dent R."/>
            <person name="Dutcher S."/>
            <person name="Fernandez E."/>
            <person name="Fukuzawa H."/>
            <person name="Gonzalez-Ballester D."/>
            <person name="Gonzalez-Halphen D."/>
            <person name="Hallmann A."/>
            <person name="Hanikenne M."/>
            <person name="Hippler M."/>
            <person name="Inwood W."/>
            <person name="Jabbari K."/>
            <person name="Kalanon M."/>
            <person name="Kuras R."/>
            <person name="Lefebvre P.A."/>
            <person name="Lemaire S.D."/>
            <person name="Lobanov A.V."/>
            <person name="Lohr M."/>
            <person name="Manuell A."/>
            <person name="Meier I."/>
            <person name="Mets L."/>
            <person name="Mittag M."/>
            <person name="Mittelmeier T."/>
            <person name="Moroney J.V."/>
            <person name="Moseley J."/>
            <person name="Napoli C."/>
            <person name="Nedelcu A.M."/>
            <person name="Niyogi K."/>
            <person name="Novoselov S.V."/>
            <person name="Paulsen I.T."/>
            <person name="Pazour G."/>
            <person name="Purton S."/>
            <person name="Ral J.P."/>
            <person name="Riano-Pachon D.M."/>
            <person name="Riekhof W."/>
            <person name="Rymarquis L."/>
            <person name="Schroda M."/>
            <person name="Stern D."/>
            <person name="Umen J."/>
            <person name="Willows R."/>
            <person name="Wilson N."/>
            <person name="Zimmer S.L."/>
            <person name="Allmer J."/>
            <person name="Balk J."/>
            <person name="Bisova K."/>
            <person name="Chen C.J."/>
            <person name="Elias M."/>
            <person name="Gendler K."/>
            <person name="Hauser C."/>
            <person name="Lamb M.R."/>
            <person name="Ledford H."/>
            <person name="Long J.C."/>
            <person name="Minagawa J."/>
            <person name="Page M.D."/>
            <person name="Pan J."/>
            <person name="Pootakham W."/>
            <person name="Roje S."/>
            <person name="Rose A."/>
            <person name="Stahlberg E."/>
            <person name="Terauchi A.M."/>
            <person name="Yang P."/>
            <person name="Ball S."/>
            <person name="Bowler C."/>
            <person name="Dieckmann C.L."/>
            <person name="Gladyshev V.N."/>
            <person name="Green P."/>
            <person name="Jorgensen R."/>
            <person name="Mayfield S."/>
            <person name="Mueller-Roeber B."/>
            <person name="Rajamani S."/>
            <person name="Sayre R.T."/>
            <person name="Brokstein P."/>
            <person name="Dubchak I."/>
            <person name="Goodstein D."/>
            <person name="Hornick L."/>
            <person name="Huang Y.W."/>
            <person name="Jhaveri J."/>
            <person name="Luo Y."/>
            <person name="Martinez D."/>
            <person name="Ngau W.C."/>
            <person name="Otillar B."/>
            <person name="Poliakov A."/>
            <person name="Porter A."/>
            <person name="Szajkowski L."/>
            <person name="Werner G."/>
            <person name="Zhou K."/>
            <person name="Grigoriev I.V."/>
            <person name="Rokhsar D.S."/>
            <person name="Grossman A.R."/>
        </authorList>
    </citation>
    <scope>NUCLEOTIDE SEQUENCE [LARGE SCALE GENOMIC DNA]</scope>
    <source>
        <strain evidence="3">CC-503</strain>
    </source>
</reference>
<dbReference type="Gramene" id="PNW78873">
    <property type="protein sequence ID" value="PNW78873"/>
    <property type="gene ID" value="CHLRE_09g392951v5"/>
</dbReference>
<sequence>MGGLHAGRPRPRLLLASPREAAALAQADGYTEPSYTEPKRSVSSPGCRGRRSWEVGRNTVGRWHL</sequence>
<dbReference type="KEGG" id="cre:CHLRE_09g392951v5"/>
<organism evidence="2 3">
    <name type="scientific">Chlamydomonas reinhardtii</name>
    <name type="common">Chlamydomonas smithii</name>
    <dbReference type="NCBI Taxonomy" id="3055"/>
    <lineage>
        <taxon>Eukaryota</taxon>
        <taxon>Viridiplantae</taxon>
        <taxon>Chlorophyta</taxon>
        <taxon>core chlorophytes</taxon>
        <taxon>Chlorophyceae</taxon>
        <taxon>CS clade</taxon>
        <taxon>Chlamydomonadales</taxon>
        <taxon>Chlamydomonadaceae</taxon>
        <taxon>Chlamydomonas</taxon>
    </lineage>
</organism>
<dbReference type="AlphaFoldDB" id="A0A2K3DEB7"/>
<evidence type="ECO:0000313" key="2">
    <source>
        <dbReference type="EMBL" id="PNW78873.1"/>
    </source>
</evidence>
<dbReference type="RefSeq" id="XP_042921195.1">
    <property type="nucleotide sequence ID" value="XM_043065661.1"/>
</dbReference>
<accession>A0A2K3DEB7</accession>